<evidence type="ECO:0000259" key="5">
    <source>
        <dbReference type="Pfam" id="PF14905"/>
    </source>
</evidence>
<keyword evidence="4" id="KW-0732">Signal</keyword>
<dbReference type="Gene3D" id="2.170.130.10">
    <property type="entry name" value="TonB-dependent receptor, plug domain"/>
    <property type="match status" value="1"/>
</dbReference>
<dbReference type="Proteomes" id="UP000808349">
    <property type="component" value="Unassembled WGS sequence"/>
</dbReference>
<evidence type="ECO:0000256" key="1">
    <source>
        <dbReference type="ARBA" id="ARBA00004442"/>
    </source>
</evidence>
<feature type="domain" description="Outer membrane protein beta-barrel" evidence="5">
    <location>
        <begin position="384"/>
        <end position="785"/>
    </location>
</feature>
<gene>
    <name evidence="6" type="ORF">IPO85_12830</name>
</gene>
<dbReference type="PANTHER" id="PTHR40980:SF4">
    <property type="entry name" value="TONB-DEPENDENT RECEPTOR-LIKE BETA-BARREL DOMAIN-CONTAINING PROTEIN"/>
    <property type="match status" value="1"/>
</dbReference>
<dbReference type="Gene3D" id="2.60.40.1120">
    <property type="entry name" value="Carboxypeptidase-like, regulatory domain"/>
    <property type="match status" value="1"/>
</dbReference>
<dbReference type="Pfam" id="PF13620">
    <property type="entry name" value="CarboxypepD_reg"/>
    <property type="match status" value="1"/>
</dbReference>
<keyword evidence="3" id="KW-0998">Cell outer membrane</keyword>
<dbReference type="PANTHER" id="PTHR40980">
    <property type="entry name" value="PLUG DOMAIN-CONTAINING PROTEIN"/>
    <property type="match status" value="1"/>
</dbReference>
<evidence type="ECO:0000313" key="6">
    <source>
        <dbReference type="EMBL" id="MBK9718368.1"/>
    </source>
</evidence>
<sequence>MISIKNHLLFFLLITTISLTHAQSLSSIAGQVKSNDGKPISFAAVQLLLASDSSLAKAAFTDDQGAYLFQGIKSGAYHLHINLIGYSSHFSTKVELKEQNNALNLPDIILTPSSINLNAIDITHKKPFLERKLDRMVMNVESSITSAGNTALELIEKAPGVLVNQDIAIQILGKQGVVVMIDGRPTNLSGADLTSYLKSISGSTISRIEIITQPSSKYDAEGNAGIIDIRLKKDKNEGFNGSVNVNLGQGVYFKPSGGINANYRNKKWNLYGNYNYSEPNNFTNFYINRQFFDSAHQVLSIFDQTSFAKQPLRNHNAKIGLDFYLNAKTIIGVLANTILSSSDREGYTNSTITDAYNKLLYTTHTANTYDDQKQNNLLNVNFKHEFNQKGQELTVDLDYGNYSNSSNQNFENRFFNPDQILFDSYALNANQAGDIYVHSAKADYTQFFGTYKFEMGGKSTLVKTKNDIVFYNVVNNQNEYDSTRSSKFNYEENINAAYAIIGNEWKGFEYQFGLRLENTNSQGDQINSEDYFDRQLTHLFPSLSCIYKKIKNQSIALSYSRRIDRPTFRQLHPFRVFVDPYTYVIGDPSLLPSLTHSFDLTHTFKDKIITSFNYSKTNNEITDVFSQDDSTKISYQIPANIAHVNAYSLTLSFPIKYKKWLQSNFDATVFYNDYQGPLGSANLRNNSLSWYARFQNNIPIGTKGWATELSYYYQSQMAWGQFIIRDLGQLSFGIQKQSKNKLSVVKFAITDILHTNKIRVIVDYDNQKFHTDRNWDSTVANLSFSHRFGKTTVARARQRQSGVEDEKRRASS</sequence>
<protein>
    <submittedName>
        <fullName evidence="6">TonB-dependent receptor</fullName>
    </submittedName>
</protein>
<dbReference type="EMBL" id="JADKFW010000010">
    <property type="protein sequence ID" value="MBK9718368.1"/>
    <property type="molecule type" value="Genomic_DNA"/>
</dbReference>
<dbReference type="InterPro" id="IPR041700">
    <property type="entry name" value="OMP_b-brl_3"/>
</dbReference>
<dbReference type="Gene3D" id="2.40.170.20">
    <property type="entry name" value="TonB-dependent receptor, beta-barrel domain"/>
    <property type="match status" value="1"/>
</dbReference>
<proteinExistence type="predicted"/>
<name>A0A9D7S9R8_9BACT</name>
<accession>A0A9D7S9R8</accession>
<feature type="chain" id="PRO_5039687752" evidence="4">
    <location>
        <begin position="23"/>
        <end position="812"/>
    </location>
</feature>
<dbReference type="GO" id="GO:0009279">
    <property type="term" value="C:cell outer membrane"/>
    <property type="evidence" value="ECO:0007669"/>
    <property type="project" value="UniProtKB-SubCell"/>
</dbReference>
<keyword evidence="2" id="KW-0472">Membrane</keyword>
<evidence type="ECO:0000313" key="7">
    <source>
        <dbReference type="Proteomes" id="UP000808349"/>
    </source>
</evidence>
<dbReference type="InterPro" id="IPR008969">
    <property type="entry name" value="CarboxyPept-like_regulatory"/>
</dbReference>
<dbReference type="InterPro" id="IPR037066">
    <property type="entry name" value="Plug_dom_sf"/>
</dbReference>
<evidence type="ECO:0000256" key="3">
    <source>
        <dbReference type="ARBA" id="ARBA00023237"/>
    </source>
</evidence>
<keyword evidence="6" id="KW-0675">Receptor</keyword>
<dbReference type="SUPFAM" id="SSF49464">
    <property type="entry name" value="Carboxypeptidase regulatory domain-like"/>
    <property type="match status" value="1"/>
</dbReference>
<dbReference type="AlphaFoldDB" id="A0A9D7S9R8"/>
<dbReference type="SUPFAM" id="SSF56935">
    <property type="entry name" value="Porins"/>
    <property type="match status" value="1"/>
</dbReference>
<organism evidence="6 7">
    <name type="scientific">Candidatus Defluviibacterium haderslevense</name>
    <dbReference type="NCBI Taxonomy" id="2981993"/>
    <lineage>
        <taxon>Bacteria</taxon>
        <taxon>Pseudomonadati</taxon>
        <taxon>Bacteroidota</taxon>
        <taxon>Saprospiria</taxon>
        <taxon>Saprospirales</taxon>
        <taxon>Saprospiraceae</taxon>
        <taxon>Candidatus Defluviibacterium</taxon>
    </lineage>
</organism>
<feature type="signal peptide" evidence="4">
    <location>
        <begin position="1"/>
        <end position="22"/>
    </location>
</feature>
<evidence type="ECO:0000256" key="2">
    <source>
        <dbReference type="ARBA" id="ARBA00023136"/>
    </source>
</evidence>
<dbReference type="Pfam" id="PF14905">
    <property type="entry name" value="OMP_b-brl_3"/>
    <property type="match status" value="1"/>
</dbReference>
<comment type="subcellular location">
    <subcellularLocation>
        <location evidence="1">Cell outer membrane</location>
    </subcellularLocation>
</comment>
<dbReference type="InterPro" id="IPR036942">
    <property type="entry name" value="Beta-barrel_TonB_sf"/>
</dbReference>
<evidence type="ECO:0000256" key="4">
    <source>
        <dbReference type="SAM" id="SignalP"/>
    </source>
</evidence>
<comment type="caution">
    <text evidence="6">The sequence shown here is derived from an EMBL/GenBank/DDBJ whole genome shotgun (WGS) entry which is preliminary data.</text>
</comment>
<reference evidence="6 7" key="1">
    <citation type="submission" date="2020-10" db="EMBL/GenBank/DDBJ databases">
        <title>Connecting structure to function with the recovery of over 1000 high-quality activated sludge metagenome-assembled genomes encoding full-length rRNA genes using long-read sequencing.</title>
        <authorList>
            <person name="Singleton C.M."/>
            <person name="Petriglieri F."/>
            <person name="Kristensen J.M."/>
            <person name="Kirkegaard R.H."/>
            <person name="Michaelsen T.Y."/>
            <person name="Andersen M.H."/>
            <person name="Karst S.M."/>
            <person name="Dueholm M.S."/>
            <person name="Nielsen P.H."/>
            <person name="Albertsen M."/>
        </authorList>
    </citation>
    <scope>NUCLEOTIDE SEQUENCE [LARGE SCALE GENOMIC DNA]</scope>
    <source>
        <strain evidence="6">Ribe_18-Q3-R11-54_BAT3C.373</strain>
    </source>
</reference>